<name>A0ABD2Z8N3_9GENT</name>
<organism evidence="1 2">
    <name type="scientific">Cinchona calisaya</name>
    <dbReference type="NCBI Taxonomy" id="153742"/>
    <lineage>
        <taxon>Eukaryota</taxon>
        <taxon>Viridiplantae</taxon>
        <taxon>Streptophyta</taxon>
        <taxon>Embryophyta</taxon>
        <taxon>Tracheophyta</taxon>
        <taxon>Spermatophyta</taxon>
        <taxon>Magnoliopsida</taxon>
        <taxon>eudicotyledons</taxon>
        <taxon>Gunneridae</taxon>
        <taxon>Pentapetalae</taxon>
        <taxon>asterids</taxon>
        <taxon>lamiids</taxon>
        <taxon>Gentianales</taxon>
        <taxon>Rubiaceae</taxon>
        <taxon>Cinchonoideae</taxon>
        <taxon>Cinchoneae</taxon>
        <taxon>Cinchona</taxon>
    </lineage>
</organism>
<dbReference type="AlphaFoldDB" id="A0ABD2Z8N3"/>
<evidence type="ECO:0000313" key="1">
    <source>
        <dbReference type="EMBL" id="KAL3515171.1"/>
    </source>
</evidence>
<dbReference type="EMBL" id="JBJUIK010000010">
    <property type="protein sequence ID" value="KAL3515171.1"/>
    <property type="molecule type" value="Genomic_DNA"/>
</dbReference>
<gene>
    <name evidence="1" type="ORF">ACH5RR_022073</name>
</gene>
<sequence>MKTLIIKEKLQGPTQPSSRRDSVCMDTLKAKAAYQKCLFGKDWYPCMGRRKTVKNSANNYTQCGCENNHKEYLLWQSQEPGNPILIGNLIFVALLYFYCTNLTEAS</sequence>
<reference evidence="1 2" key="1">
    <citation type="submission" date="2024-11" db="EMBL/GenBank/DDBJ databases">
        <title>A near-complete genome assembly of Cinchona calisaya.</title>
        <authorList>
            <person name="Lian D.C."/>
            <person name="Zhao X.W."/>
            <person name="Wei L."/>
        </authorList>
    </citation>
    <scope>NUCLEOTIDE SEQUENCE [LARGE SCALE GENOMIC DNA]</scope>
    <source>
        <tissue evidence="1">Nenye</tissue>
    </source>
</reference>
<dbReference type="Proteomes" id="UP001630127">
    <property type="component" value="Unassembled WGS sequence"/>
</dbReference>
<proteinExistence type="predicted"/>
<comment type="caution">
    <text evidence="1">The sequence shown here is derived from an EMBL/GenBank/DDBJ whole genome shotgun (WGS) entry which is preliminary data.</text>
</comment>
<keyword evidence="2" id="KW-1185">Reference proteome</keyword>
<protein>
    <submittedName>
        <fullName evidence="1">Uncharacterized protein</fullName>
    </submittedName>
</protein>
<accession>A0ABD2Z8N3</accession>
<evidence type="ECO:0000313" key="2">
    <source>
        <dbReference type="Proteomes" id="UP001630127"/>
    </source>
</evidence>